<feature type="region of interest" description="Disordered" evidence="1">
    <location>
        <begin position="150"/>
        <end position="171"/>
    </location>
</feature>
<evidence type="ECO:0000256" key="1">
    <source>
        <dbReference type="SAM" id="MobiDB-lite"/>
    </source>
</evidence>
<protein>
    <recommendedName>
        <fullName evidence="5">DUF2231 domain-containing protein</fullName>
    </recommendedName>
</protein>
<feature type="transmembrane region" description="Helical" evidence="2">
    <location>
        <begin position="115"/>
        <end position="135"/>
    </location>
</feature>
<keyword evidence="2" id="KW-1133">Transmembrane helix</keyword>
<dbReference type="OrthoDB" id="853672at2"/>
<name>A0A5B8UHN2_9BACT</name>
<evidence type="ECO:0000313" key="4">
    <source>
        <dbReference type="Proteomes" id="UP000321204"/>
    </source>
</evidence>
<feature type="transmembrane region" description="Helical" evidence="2">
    <location>
        <begin position="82"/>
        <end position="103"/>
    </location>
</feature>
<feature type="transmembrane region" description="Helical" evidence="2">
    <location>
        <begin position="41"/>
        <end position="58"/>
    </location>
</feature>
<evidence type="ECO:0008006" key="5">
    <source>
        <dbReference type="Google" id="ProtNLM"/>
    </source>
</evidence>
<proteinExistence type="predicted"/>
<dbReference type="Proteomes" id="UP000321204">
    <property type="component" value="Chromosome"/>
</dbReference>
<reference evidence="3 4" key="1">
    <citation type="journal article" date="2015" name="Int. J. Syst. Evol. Microbiol.">
        <title>Flavisolibacter ginsenosidimutans sp. nov., with ginsenoside-converting activity isolated from soil used for cultivating ginseng.</title>
        <authorList>
            <person name="Zhao Y."/>
            <person name="Liu Q."/>
            <person name="Kang M.S."/>
            <person name="Jin F."/>
            <person name="Yu H."/>
            <person name="Im W.T."/>
        </authorList>
    </citation>
    <scope>NUCLEOTIDE SEQUENCE [LARGE SCALE GENOMIC DNA]</scope>
    <source>
        <strain evidence="3 4">Gsoil 636</strain>
    </source>
</reference>
<dbReference type="KEGG" id="fgg:FSB75_08040"/>
<keyword evidence="4" id="KW-1185">Reference proteome</keyword>
<accession>A0A5B8UHN2</accession>
<evidence type="ECO:0000256" key="2">
    <source>
        <dbReference type="SAM" id="Phobius"/>
    </source>
</evidence>
<keyword evidence="2" id="KW-0472">Membrane</keyword>
<organism evidence="3 4">
    <name type="scientific">Flavisolibacter ginsenosidimutans</name>
    <dbReference type="NCBI Taxonomy" id="661481"/>
    <lineage>
        <taxon>Bacteria</taxon>
        <taxon>Pseudomonadati</taxon>
        <taxon>Bacteroidota</taxon>
        <taxon>Chitinophagia</taxon>
        <taxon>Chitinophagales</taxon>
        <taxon>Chitinophagaceae</taxon>
        <taxon>Flavisolibacter</taxon>
    </lineage>
</organism>
<dbReference type="RefSeq" id="WP_146785311.1">
    <property type="nucleotide sequence ID" value="NZ_BAABIO010000001.1"/>
</dbReference>
<evidence type="ECO:0000313" key="3">
    <source>
        <dbReference type="EMBL" id="QEC55846.1"/>
    </source>
</evidence>
<gene>
    <name evidence="3" type="ORF">FSB75_08040</name>
</gene>
<sequence>MNSVQVHLALTHVPVILSFVGLIMLVIAFFIKNSTLTKTSYILLLVAGVAAMPVFFTGEGTEEAIENLPGVSESVIERHEEVAKLAMIAIAAAGLVALAALLSARWQTTARVFKVVVLLLAVTSGGLMAQTAHLGGQIRHTEIRNGIALQNGNENAGGNGGNGSQQEKDND</sequence>
<keyword evidence="2" id="KW-0812">Transmembrane</keyword>
<dbReference type="AlphaFoldDB" id="A0A5B8UHN2"/>
<dbReference type="EMBL" id="CP042433">
    <property type="protein sequence ID" value="QEC55846.1"/>
    <property type="molecule type" value="Genomic_DNA"/>
</dbReference>
<feature type="transmembrane region" description="Helical" evidence="2">
    <location>
        <begin position="6"/>
        <end position="29"/>
    </location>
</feature>